<evidence type="ECO:0000256" key="1">
    <source>
        <dbReference type="SAM" id="SignalP"/>
    </source>
</evidence>
<sequence length="90" mass="9555">MTRTIAGLILPFLLAISGTSPALSADAPQPTPQEQTQMESMKEFIQANPDCKEFTDQCSVCTLADGKAECSTPQIACVKQAYQCSAPASK</sequence>
<name>A0AA87U300_RHIRH</name>
<feature type="chain" id="PRO_5041641636" evidence="1">
    <location>
        <begin position="23"/>
        <end position="90"/>
    </location>
</feature>
<protein>
    <submittedName>
        <fullName evidence="2">Uncharacterized protein</fullName>
    </submittedName>
</protein>
<accession>A0AA87U300</accession>
<reference evidence="2 3" key="1">
    <citation type="submission" date="2014-05" db="EMBL/GenBank/DDBJ databases">
        <title>Whole genome shotgun sequence of Rhizobium rhizogenes NBRC 13257.</title>
        <authorList>
            <person name="Katano-Makiyama Y."/>
            <person name="Hosoyama A."/>
            <person name="Hashimoto M."/>
            <person name="Hosoyama Y."/>
            <person name="Noguchi M."/>
            <person name="Tsuchikane K."/>
            <person name="Kimura A."/>
            <person name="Ohji S."/>
            <person name="Ichikawa N."/>
            <person name="Yamazoe A."/>
            <person name="Fujita N."/>
        </authorList>
    </citation>
    <scope>NUCLEOTIDE SEQUENCE [LARGE SCALE GENOMIC DNA]</scope>
    <source>
        <strain evidence="2 3">NBRC 13257</strain>
    </source>
</reference>
<feature type="signal peptide" evidence="1">
    <location>
        <begin position="1"/>
        <end position="22"/>
    </location>
</feature>
<keyword evidence="1" id="KW-0732">Signal</keyword>
<dbReference type="GeneID" id="86848031"/>
<gene>
    <name evidence="2" type="ORF">RRH01S_02_03720</name>
</gene>
<evidence type="ECO:0000313" key="2">
    <source>
        <dbReference type="EMBL" id="GAJ91704.1"/>
    </source>
</evidence>
<dbReference type="AlphaFoldDB" id="A0AA87U300"/>
<organism evidence="2 3">
    <name type="scientific">Rhizobium rhizogenes NBRC 13257</name>
    <dbReference type="NCBI Taxonomy" id="1220581"/>
    <lineage>
        <taxon>Bacteria</taxon>
        <taxon>Pseudomonadati</taxon>
        <taxon>Pseudomonadota</taxon>
        <taxon>Alphaproteobacteria</taxon>
        <taxon>Hyphomicrobiales</taxon>
        <taxon>Rhizobiaceae</taxon>
        <taxon>Rhizobium/Agrobacterium group</taxon>
        <taxon>Rhizobium</taxon>
    </lineage>
</organism>
<dbReference type="RefSeq" id="WP_007692729.1">
    <property type="nucleotide sequence ID" value="NZ_BAYX01000002.1"/>
</dbReference>
<dbReference type="EMBL" id="BAYX01000002">
    <property type="protein sequence ID" value="GAJ91704.1"/>
    <property type="molecule type" value="Genomic_DNA"/>
</dbReference>
<comment type="caution">
    <text evidence="2">The sequence shown here is derived from an EMBL/GenBank/DDBJ whole genome shotgun (WGS) entry which is preliminary data.</text>
</comment>
<dbReference type="Proteomes" id="UP000026941">
    <property type="component" value="Unassembled WGS sequence"/>
</dbReference>
<evidence type="ECO:0000313" key="3">
    <source>
        <dbReference type="Proteomes" id="UP000026941"/>
    </source>
</evidence>
<proteinExistence type="predicted"/>